<keyword evidence="1" id="KW-0472">Membrane</keyword>
<sequence length="89" mass="9377">MNTKSKIILGILGAAAAGAVIGMLVAPESGNDMRKKISKAATDFAEELTKAIVNSREQLGDAKNTILKEAKGLSQDAANRYSRVKESLS</sequence>
<feature type="transmembrane region" description="Helical" evidence="1">
    <location>
        <begin position="6"/>
        <end position="26"/>
    </location>
</feature>
<keyword evidence="3" id="KW-1185">Reference proteome</keyword>
<organism evidence="2 3">
    <name type="scientific">Dawidia soli</name>
    <dbReference type="NCBI Taxonomy" id="2782352"/>
    <lineage>
        <taxon>Bacteria</taxon>
        <taxon>Pseudomonadati</taxon>
        <taxon>Bacteroidota</taxon>
        <taxon>Cytophagia</taxon>
        <taxon>Cytophagales</taxon>
        <taxon>Chryseotaleaceae</taxon>
        <taxon>Dawidia</taxon>
    </lineage>
</organism>
<keyword evidence="1" id="KW-1133">Transmembrane helix</keyword>
<reference evidence="2 3" key="1">
    <citation type="submission" date="2021-05" db="EMBL/GenBank/DDBJ databases">
        <title>A Polyphasic approach of four new species of the genus Ohtaekwangia: Ohtaekwangia histidinii sp. nov., Ohtaekwangia cretensis sp. nov., Ohtaekwangia indiensis sp. nov., Ohtaekwangia reichenbachii sp. nov. from diverse environment.</title>
        <authorList>
            <person name="Octaviana S."/>
        </authorList>
    </citation>
    <scope>NUCLEOTIDE SEQUENCE [LARGE SCALE GENOMIC DNA]</scope>
    <source>
        <strain evidence="2 3">PWU37</strain>
    </source>
</reference>
<dbReference type="InterPro" id="IPR024623">
    <property type="entry name" value="YtxH"/>
</dbReference>
<evidence type="ECO:0000313" key="2">
    <source>
        <dbReference type="EMBL" id="MBT1686686.1"/>
    </source>
</evidence>
<evidence type="ECO:0000256" key="1">
    <source>
        <dbReference type="SAM" id="Phobius"/>
    </source>
</evidence>
<keyword evidence="1" id="KW-0812">Transmembrane</keyword>
<dbReference type="Pfam" id="PF12732">
    <property type="entry name" value="YtxH"/>
    <property type="match status" value="1"/>
</dbReference>
<dbReference type="AlphaFoldDB" id="A0AAP2D794"/>
<name>A0AAP2D794_9BACT</name>
<protein>
    <submittedName>
        <fullName evidence="2">YtxH domain-containing protein</fullName>
    </submittedName>
</protein>
<proteinExistence type="predicted"/>
<comment type="caution">
    <text evidence="2">The sequence shown here is derived from an EMBL/GenBank/DDBJ whole genome shotgun (WGS) entry which is preliminary data.</text>
</comment>
<dbReference type="RefSeq" id="WP_254089923.1">
    <property type="nucleotide sequence ID" value="NZ_JAHESC010000010.1"/>
</dbReference>
<gene>
    <name evidence="2" type="ORF">KK078_08970</name>
</gene>
<evidence type="ECO:0000313" key="3">
    <source>
        <dbReference type="Proteomes" id="UP001319180"/>
    </source>
</evidence>
<accession>A0AAP2D794</accession>
<dbReference type="Proteomes" id="UP001319180">
    <property type="component" value="Unassembled WGS sequence"/>
</dbReference>
<dbReference type="EMBL" id="JAHESC010000010">
    <property type="protein sequence ID" value="MBT1686686.1"/>
    <property type="molecule type" value="Genomic_DNA"/>
</dbReference>